<dbReference type="SUPFAM" id="SSF52540">
    <property type="entry name" value="P-loop containing nucleoside triphosphate hydrolases"/>
    <property type="match status" value="1"/>
</dbReference>
<comment type="catalytic activity">
    <reaction evidence="9 10 11">
        <text>adenosine(37) in tRNA + dimethylallyl diphosphate = N(6)-dimethylallyladenosine(37) in tRNA + diphosphate</text>
        <dbReference type="Rhea" id="RHEA:26482"/>
        <dbReference type="Rhea" id="RHEA-COMP:10162"/>
        <dbReference type="Rhea" id="RHEA-COMP:10375"/>
        <dbReference type="ChEBI" id="CHEBI:33019"/>
        <dbReference type="ChEBI" id="CHEBI:57623"/>
        <dbReference type="ChEBI" id="CHEBI:74411"/>
        <dbReference type="ChEBI" id="CHEBI:74415"/>
        <dbReference type="EC" id="2.5.1.75"/>
    </reaction>
</comment>
<evidence type="ECO:0000256" key="5">
    <source>
        <dbReference type="ARBA" id="ARBA00022694"/>
    </source>
</evidence>
<keyword evidence="8 10" id="KW-0460">Magnesium</keyword>
<evidence type="ECO:0000256" key="1">
    <source>
        <dbReference type="ARBA" id="ARBA00001946"/>
    </source>
</evidence>
<gene>
    <name evidence="10" type="primary">miaA</name>
    <name evidence="14" type="ORF">RMSM_07195</name>
</gene>
<reference evidence="14 15" key="1">
    <citation type="journal article" date="2013" name="Mar. Genomics">
        <title>Expression of sulfatases in Rhodopirellula baltica and the diversity of sulfatases in the genus Rhodopirellula.</title>
        <authorList>
            <person name="Wegner C.E."/>
            <person name="Richter-Heitmann T."/>
            <person name="Klindworth A."/>
            <person name="Klockow C."/>
            <person name="Richter M."/>
            <person name="Achstetter T."/>
            <person name="Glockner F.O."/>
            <person name="Harder J."/>
        </authorList>
    </citation>
    <scope>NUCLEOTIDE SEQUENCE [LARGE SCALE GENOMIC DNA]</scope>
    <source>
        <strain evidence="14 15">SM1</strain>
    </source>
</reference>
<evidence type="ECO:0000256" key="11">
    <source>
        <dbReference type="RuleBase" id="RU003783"/>
    </source>
</evidence>
<keyword evidence="5 10" id="KW-0819">tRNA processing</keyword>
<evidence type="ECO:0000256" key="9">
    <source>
        <dbReference type="ARBA" id="ARBA00049563"/>
    </source>
</evidence>
<dbReference type="EMBL" id="ANOG01001026">
    <property type="protein sequence ID" value="EMI15882.1"/>
    <property type="molecule type" value="Genomic_DNA"/>
</dbReference>
<dbReference type="HAMAP" id="MF_00185">
    <property type="entry name" value="IPP_trans"/>
    <property type="match status" value="1"/>
</dbReference>
<dbReference type="GO" id="GO:0005524">
    <property type="term" value="F:ATP binding"/>
    <property type="evidence" value="ECO:0007669"/>
    <property type="project" value="UniProtKB-UniRule"/>
</dbReference>
<dbReference type="InterPro" id="IPR039657">
    <property type="entry name" value="Dimethylallyltransferase"/>
</dbReference>
<evidence type="ECO:0000256" key="4">
    <source>
        <dbReference type="ARBA" id="ARBA00022679"/>
    </source>
</evidence>
<comment type="subunit">
    <text evidence="10">Monomer.</text>
</comment>
<evidence type="ECO:0000256" key="8">
    <source>
        <dbReference type="ARBA" id="ARBA00022842"/>
    </source>
</evidence>
<evidence type="ECO:0000256" key="6">
    <source>
        <dbReference type="ARBA" id="ARBA00022741"/>
    </source>
</evidence>
<dbReference type="Proteomes" id="UP000011991">
    <property type="component" value="Unassembled WGS sequence"/>
</dbReference>
<feature type="site" description="Interaction with substrate tRNA" evidence="10">
    <location>
        <position position="117"/>
    </location>
</feature>
<dbReference type="Gene3D" id="3.40.50.300">
    <property type="entry name" value="P-loop containing nucleotide triphosphate hydrolases"/>
    <property type="match status" value="1"/>
</dbReference>
<evidence type="ECO:0000256" key="3">
    <source>
        <dbReference type="ARBA" id="ARBA00005842"/>
    </source>
</evidence>
<dbReference type="PATRIC" id="fig|1265738.3.peg.7169"/>
<accession>M5RKJ0</accession>
<dbReference type="GO" id="GO:0006400">
    <property type="term" value="P:tRNA modification"/>
    <property type="evidence" value="ECO:0007669"/>
    <property type="project" value="TreeGrafter"/>
</dbReference>
<evidence type="ECO:0000256" key="13">
    <source>
        <dbReference type="RuleBase" id="RU003785"/>
    </source>
</evidence>
<dbReference type="InterPro" id="IPR027417">
    <property type="entry name" value="P-loop_NTPase"/>
</dbReference>
<evidence type="ECO:0000256" key="10">
    <source>
        <dbReference type="HAMAP-Rule" id="MF_00185"/>
    </source>
</evidence>
<dbReference type="OrthoDB" id="9776390at2"/>
<keyword evidence="6 10" id="KW-0547">Nucleotide-binding</keyword>
<evidence type="ECO:0000256" key="7">
    <source>
        <dbReference type="ARBA" id="ARBA00022840"/>
    </source>
</evidence>
<dbReference type="EC" id="2.5.1.75" evidence="10"/>
<feature type="binding site" evidence="10">
    <location>
        <begin position="26"/>
        <end position="33"/>
    </location>
    <ligand>
        <name>ATP</name>
        <dbReference type="ChEBI" id="CHEBI:30616"/>
    </ligand>
</feature>
<keyword evidence="4 10" id="KW-0808">Transferase</keyword>
<keyword evidence="7 10" id="KW-0067">ATP-binding</keyword>
<comment type="cofactor">
    <cofactor evidence="1 10">
        <name>Mg(2+)</name>
        <dbReference type="ChEBI" id="CHEBI:18420"/>
    </cofactor>
</comment>
<dbReference type="AlphaFoldDB" id="M5RKJ0"/>
<dbReference type="PANTHER" id="PTHR11088:SF60">
    <property type="entry name" value="TRNA DIMETHYLALLYLTRANSFERASE"/>
    <property type="match status" value="1"/>
</dbReference>
<dbReference type="GO" id="GO:0052381">
    <property type="term" value="F:tRNA dimethylallyltransferase activity"/>
    <property type="evidence" value="ECO:0007669"/>
    <property type="project" value="UniProtKB-UniRule"/>
</dbReference>
<organism evidence="14 15">
    <name type="scientific">Rhodopirellula maiorica SM1</name>
    <dbReference type="NCBI Taxonomy" id="1265738"/>
    <lineage>
        <taxon>Bacteria</taxon>
        <taxon>Pseudomonadati</taxon>
        <taxon>Planctomycetota</taxon>
        <taxon>Planctomycetia</taxon>
        <taxon>Pirellulales</taxon>
        <taxon>Pirellulaceae</taxon>
        <taxon>Novipirellula</taxon>
    </lineage>
</organism>
<evidence type="ECO:0000313" key="15">
    <source>
        <dbReference type="Proteomes" id="UP000011991"/>
    </source>
</evidence>
<dbReference type="InterPro" id="IPR018022">
    <property type="entry name" value="IPT"/>
</dbReference>
<comment type="similarity">
    <text evidence="3 10 13">Belongs to the IPP transferase family.</text>
</comment>
<keyword evidence="15" id="KW-1185">Reference proteome</keyword>
<comment type="caution">
    <text evidence="10">Lacks conserved residue(s) required for the propagation of feature annotation.</text>
</comment>
<evidence type="ECO:0000256" key="12">
    <source>
        <dbReference type="RuleBase" id="RU003784"/>
    </source>
</evidence>
<dbReference type="NCBIfam" id="TIGR00174">
    <property type="entry name" value="miaA"/>
    <property type="match status" value="1"/>
</dbReference>
<sequence>MTERTNVQSEPTTFPPLVDRAIMITGPTASGKSAVAMQLARIIGGEVLSLDSVAVYRDMDIGSAKPTREDRQSVPHHLIDLVDPTDEFSVVCYLQAAHAIVDRLAAEGKPAIFVGGTPMFLKGVLRGFDPGPPADEAFRQSVTKDVEQFGIAALRKRLQQVDPLAAHRIDPGDVRRMIRALEVAYQTGQPLSHRQLQFDQVRDASDCNVFRLGWDRKQLHDRINQRVEQMFVHGFVDEVRGLTAKYGELSRTAAQAVGYRELIECLTQSGDLQQTKQEIAAHTRQMARRQETWFRSFAEIRTIEVSEPLDAESTAAHIHSQLVNANRP</sequence>
<dbReference type="FunFam" id="1.10.20.140:FF:000001">
    <property type="entry name" value="tRNA dimethylallyltransferase"/>
    <property type="match status" value="1"/>
</dbReference>
<proteinExistence type="inferred from homology"/>
<dbReference type="PANTHER" id="PTHR11088">
    <property type="entry name" value="TRNA DIMETHYLALLYLTRANSFERASE"/>
    <property type="match status" value="1"/>
</dbReference>
<comment type="caution">
    <text evidence="14">The sequence shown here is derived from an EMBL/GenBank/DDBJ whole genome shotgun (WGS) entry which is preliminary data.</text>
</comment>
<feature type="binding site" evidence="10">
    <location>
        <begin position="28"/>
        <end position="33"/>
    </location>
    <ligand>
        <name>substrate</name>
    </ligand>
</feature>
<feature type="site" description="Interaction with substrate tRNA" evidence="10">
    <location>
        <position position="139"/>
    </location>
</feature>
<evidence type="ECO:0000313" key="14">
    <source>
        <dbReference type="EMBL" id="EMI15882.1"/>
    </source>
</evidence>
<dbReference type="Gene3D" id="1.10.20.140">
    <property type="match status" value="1"/>
</dbReference>
<protein>
    <recommendedName>
        <fullName evidence="10">tRNA dimethylallyltransferase</fullName>
        <ecNumber evidence="10">2.5.1.75</ecNumber>
    </recommendedName>
    <alternativeName>
        <fullName evidence="10">Dimethylallyl diphosphate:tRNA dimethylallyltransferase</fullName>
        <shortName evidence="10">DMAPP:tRNA dimethylallyltransferase</shortName>
        <shortName evidence="10">DMATase</shortName>
    </alternativeName>
    <alternativeName>
        <fullName evidence="10">Isopentenyl-diphosphate:tRNA isopentenyltransferase</fullName>
        <shortName evidence="10">IPP transferase</shortName>
        <shortName evidence="10">IPPT</shortName>
        <shortName evidence="10">IPTase</shortName>
    </alternativeName>
</protein>
<feature type="region of interest" description="Interaction with substrate tRNA" evidence="10">
    <location>
        <begin position="51"/>
        <end position="54"/>
    </location>
</feature>
<name>M5RKJ0_9BACT</name>
<comment type="function">
    <text evidence="2 10 12">Catalyzes the transfer of a dimethylallyl group onto the adenine at position 37 in tRNAs that read codons beginning with uridine, leading to the formation of N6-(dimethylallyl)adenosine (i(6)A).</text>
</comment>
<dbReference type="Pfam" id="PF01715">
    <property type="entry name" value="IPPT"/>
    <property type="match status" value="1"/>
</dbReference>
<evidence type="ECO:0000256" key="2">
    <source>
        <dbReference type="ARBA" id="ARBA00003213"/>
    </source>
</evidence>